<reference evidence="6" key="1">
    <citation type="submission" date="2022-11" db="EMBL/GenBank/DDBJ databases">
        <authorList>
            <person name="Kikuchi T."/>
        </authorList>
    </citation>
    <scope>NUCLEOTIDE SEQUENCE</scope>
    <source>
        <strain evidence="6">PS1010</strain>
    </source>
</reference>
<dbReference type="EMBL" id="CANHGI010000004">
    <property type="protein sequence ID" value="CAI5449794.1"/>
    <property type="molecule type" value="Genomic_DNA"/>
</dbReference>
<dbReference type="Pfam" id="PF23726">
    <property type="entry name" value="Beta-prop_RSE1_2nd"/>
    <property type="match status" value="1"/>
</dbReference>
<dbReference type="Proteomes" id="UP001152747">
    <property type="component" value="Unassembled WGS sequence"/>
</dbReference>
<name>A0A9P1IRM9_9PELO</name>
<evidence type="ECO:0000259" key="4">
    <source>
        <dbReference type="Pfam" id="PF10433"/>
    </source>
</evidence>
<proteinExistence type="predicted"/>
<dbReference type="PANTHER" id="PTHR10644">
    <property type="entry name" value="DNA REPAIR/RNA PROCESSING CPSF FAMILY"/>
    <property type="match status" value="1"/>
</dbReference>
<feature type="domain" description="RSE1/DDB1/CPSF1 second beta-propeller" evidence="5">
    <location>
        <begin position="387"/>
        <end position="695"/>
    </location>
</feature>
<evidence type="ECO:0000313" key="7">
    <source>
        <dbReference type="Proteomes" id="UP001152747"/>
    </source>
</evidence>
<dbReference type="AlphaFoldDB" id="A0A9P1IRM9"/>
<dbReference type="Pfam" id="PF03178">
    <property type="entry name" value="CPSF_A"/>
    <property type="match status" value="1"/>
</dbReference>
<dbReference type="InterPro" id="IPR058543">
    <property type="entry name" value="Beta-prop_RSE1/DDB1/CPSF1_2nd"/>
</dbReference>
<dbReference type="InterPro" id="IPR015943">
    <property type="entry name" value="WD40/YVTN_repeat-like_dom_sf"/>
</dbReference>
<sequence length="1119" mass="124830">MSLSYIVSAKKSTVISKTEVGNFTDPKNLNLILNRGNRLDVQLLTPEGLKSVCEIPVYGRITNLQLFRPKNAETDYLIVLTEKLQMAVLAYENSKIVTKAAGNIADRVGRLTDYGTIITVHKSGLIAVRLYDGTLKLVEWEKHSDLKHFNVRFDSINVIDVKFMETKDEIYRMAYISEDNQGRHLRVVDLGMNDKEFRAFSSQENISNDASFIIPVPQPIGGVIVLGMDTILYHPDDRRNPVSCPVSNNTSFTAYSKVDVEGNRYLLSDNKGRLLMLLLNVDDSIREMRVEHLGLTSTADTVKYLDNAVAFIGSRLGDSQLIRLLDSPNPDGSFVEILETYVNIGPIRDMIHVETEGQTQLITVSGAHKDGSLRVVRNGVGIDESNNADCPGVENIFVLRYKSELDNYVIASTDFQTHCIKVVEDDLTAGGLLDFNENLPTIFAGCLFKNAELVVQVTKNGVQLMKEGKTSVFWRPESQELITKAAANVLHGQIVIAAKDELYYLRCLEDGDSLEIQEISKRVMSDEISCVDISNEKDDGSKEANFVVVTLWNSFKLESLTITDLVTRMEAFLPTKVVARSVIATYIDGINYLLVALGDGVLLYYTHDLQNAQLGEVKRTSVGTRPPSMRRIWTNRRQHVFVCSDRPVIVFSHNRKLVFSNVNLKLVNAICSINSSHFRDSLVLADKTSIIFGTIDDIQKIHVRTYPMGESVRRIAHQKSTGTYAVLSTREDVGGVVSTSASTTAVCKSGYEKKAQDESSAPAVSEISSLMILDQHTFKVQHTYFFEEREVSISVISGQLGQDPKFYYIVGTSIINPEETESKQGKLIVFQVDPEDRSKLRFISQKEIRGTPYSINILNGKLLVAINSAVRMFEWDPDTGLRHECASFNNITALSVKVMGDQILVADLMRSMKLLTYRSMEGTLDEVAKESNCMWMAASDFITAEKVIGAELQHNLFVCEVDKTRAAADDSRYPLEAIGFFYLGEMVNVMRRCSLVTPPDDSLIQVSQPIMFGTVDGSIGLVVQIDEKWKKLLLNVEKAIADSIKNCLQIDHSTYRQFSMKKRVEPATGFVDGDLIESILDIERSAALQILSRVPASGDGIPTDPAEILKIIEDLSRIH</sequence>
<comment type="caution">
    <text evidence="6">The sequence shown here is derived from an EMBL/GenBank/DDBJ whole genome shotgun (WGS) entry which is preliminary data.</text>
</comment>
<comment type="subcellular location">
    <subcellularLocation>
        <location evidence="1">Nucleus</location>
    </subcellularLocation>
</comment>
<dbReference type="OrthoDB" id="433457at2759"/>
<dbReference type="GO" id="GO:0003676">
    <property type="term" value="F:nucleic acid binding"/>
    <property type="evidence" value="ECO:0007669"/>
    <property type="project" value="InterPro"/>
</dbReference>
<dbReference type="InterPro" id="IPR004871">
    <property type="entry name" value="RSE1/DDB1/CPSF1_C"/>
</dbReference>
<evidence type="ECO:0000259" key="5">
    <source>
        <dbReference type="Pfam" id="PF23726"/>
    </source>
</evidence>
<accession>A0A9P1IRM9</accession>
<gene>
    <name evidence="6" type="ORF">CAMP_LOCUS12431</name>
</gene>
<feature type="domain" description="RSE1/DDB1/CPSF1 first beta-propeller" evidence="4">
    <location>
        <begin position="19"/>
        <end position="328"/>
    </location>
</feature>
<dbReference type="InterPro" id="IPR018846">
    <property type="entry name" value="Beta-prop_RSE1/DDB1/CPSF1_1st"/>
</dbReference>
<dbReference type="Pfam" id="PF10433">
    <property type="entry name" value="Beta-prop_RSE1_1st"/>
    <property type="match status" value="1"/>
</dbReference>
<dbReference type="Gene3D" id="1.10.150.910">
    <property type="match status" value="1"/>
</dbReference>
<keyword evidence="2" id="KW-0539">Nucleus</keyword>
<evidence type="ECO:0000256" key="1">
    <source>
        <dbReference type="ARBA" id="ARBA00004123"/>
    </source>
</evidence>
<protein>
    <recommendedName>
        <fullName evidence="8">DNA damage-binding protein 1</fullName>
    </recommendedName>
</protein>
<evidence type="ECO:0000259" key="3">
    <source>
        <dbReference type="Pfam" id="PF03178"/>
    </source>
</evidence>
<feature type="domain" description="RSE1/DDB1/CPSF1 C-terminal" evidence="3">
    <location>
        <begin position="768"/>
        <end position="1081"/>
    </location>
</feature>
<dbReference type="InterPro" id="IPR050358">
    <property type="entry name" value="RSE1/DDB1/CFT1"/>
</dbReference>
<evidence type="ECO:0000256" key="2">
    <source>
        <dbReference type="ARBA" id="ARBA00023242"/>
    </source>
</evidence>
<evidence type="ECO:0008006" key="8">
    <source>
        <dbReference type="Google" id="ProtNLM"/>
    </source>
</evidence>
<evidence type="ECO:0000313" key="6">
    <source>
        <dbReference type="EMBL" id="CAI5449794.1"/>
    </source>
</evidence>
<dbReference type="Gene3D" id="2.130.10.10">
    <property type="entry name" value="YVTN repeat-like/Quinoprotein amine dehydrogenase"/>
    <property type="match status" value="3"/>
</dbReference>
<dbReference type="GO" id="GO:0005634">
    <property type="term" value="C:nucleus"/>
    <property type="evidence" value="ECO:0007669"/>
    <property type="project" value="UniProtKB-SubCell"/>
</dbReference>
<keyword evidence="7" id="KW-1185">Reference proteome</keyword>
<organism evidence="6 7">
    <name type="scientific">Caenorhabditis angaria</name>
    <dbReference type="NCBI Taxonomy" id="860376"/>
    <lineage>
        <taxon>Eukaryota</taxon>
        <taxon>Metazoa</taxon>
        <taxon>Ecdysozoa</taxon>
        <taxon>Nematoda</taxon>
        <taxon>Chromadorea</taxon>
        <taxon>Rhabditida</taxon>
        <taxon>Rhabditina</taxon>
        <taxon>Rhabditomorpha</taxon>
        <taxon>Rhabditoidea</taxon>
        <taxon>Rhabditidae</taxon>
        <taxon>Peloderinae</taxon>
        <taxon>Caenorhabditis</taxon>
    </lineage>
</organism>